<organism evidence="4 5">
    <name type="scientific">Chilo suppressalis</name>
    <name type="common">Asiatic rice borer moth</name>
    <dbReference type="NCBI Taxonomy" id="168631"/>
    <lineage>
        <taxon>Eukaryota</taxon>
        <taxon>Metazoa</taxon>
        <taxon>Ecdysozoa</taxon>
        <taxon>Arthropoda</taxon>
        <taxon>Hexapoda</taxon>
        <taxon>Insecta</taxon>
        <taxon>Pterygota</taxon>
        <taxon>Neoptera</taxon>
        <taxon>Endopterygota</taxon>
        <taxon>Lepidoptera</taxon>
        <taxon>Glossata</taxon>
        <taxon>Ditrysia</taxon>
        <taxon>Pyraloidea</taxon>
        <taxon>Crambidae</taxon>
        <taxon>Crambinae</taxon>
        <taxon>Chilo</taxon>
    </lineage>
</organism>
<keyword evidence="5" id="KW-1185">Reference proteome</keyword>
<dbReference type="EMBL" id="OU963916">
    <property type="protein sequence ID" value="CAH0403475.1"/>
    <property type="molecule type" value="Genomic_DNA"/>
</dbReference>
<evidence type="ECO:0000313" key="4">
    <source>
        <dbReference type="EMBL" id="CAH0403475.1"/>
    </source>
</evidence>
<protein>
    <recommendedName>
        <fullName evidence="3">Peptidase S1 domain-containing protein</fullName>
    </recommendedName>
</protein>
<dbReference type="PROSITE" id="PS50240">
    <property type="entry name" value="TRYPSIN_DOM"/>
    <property type="match status" value="1"/>
</dbReference>
<dbReference type="PANTHER" id="PTHR24253:SF153">
    <property type="entry name" value="SERINE PROTEASE HEPSIN"/>
    <property type="match status" value="1"/>
</dbReference>
<reference evidence="4" key="1">
    <citation type="submission" date="2021-12" db="EMBL/GenBank/DDBJ databases">
        <authorList>
            <person name="King R."/>
        </authorList>
    </citation>
    <scope>NUCLEOTIDE SEQUENCE</scope>
</reference>
<proteinExistence type="predicted"/>
<evidence type="ECO:0000313" key="5">
    <source>
        <dbReference type="Proteomes" id="UP001153292"/>
    </source>
</evidence>
<feature type="region of interest" description="Disordered" evidence="2">
    <location>
        <begin position="447"/>
        <end position="491"/>
    </location>
</feature>
<accession>A0ABN8B6U2</accession>
<dbReference type="Pfam" id="PF00089">
    <property type="entry name" value="Trypsin"/>
    <property type="match status" value="1"/>
</dbReference>
<evidence type="ECO:0000256" key="2">
    <source>
        <dbReference type="SAM" id="MobiDB-lite"/>
    </source>
</evidence>
<dbReference type="InterPro" id="IPR009003">
    <property type="entry name" value="Peptidase_S1_PA"/>
</dbReference>
<dbReference type="SUPFAM" id="SSF50494">
    <property type="entry name" value="Trypsin-like serine proteases"/>
    <property type="match status" value="1"/>
</dbReference>
<dbReference type="Gene3D" id="2.40.10.10">
    <property type="entry name" value="Trypsin-like serine proteases"/>
    <property type="match status" value="1"/>
</dbReference>
<dbReference type="PANTHER" id="PTHR24253">
    <property type="entry name" value="TRANSMEMBRANE PROTEASE SERINE"/>
    <property type="match status" value="1"/>
</dbReference>
<evidence type="ECO:0000256" key="1">
    <source>
        <dbReference type="ARBA" id="ARBA00023157"/>
    </source>
</evidence>
<dbReference type="InterPro" id="IPR043504">
    <property type="entry name" value="Peptidase_S1_PA_chymotrypsin"/>
</dbReference>
<dbReference type="Proteomes" id="UP001153292">
    <property type="component" value="Chromosome 23"/>
</dbReference>
<gene>
    <name evidence="4" type="ORF">CHILSU_LOCUS6750</name>
</gene>
<dbReference type="InterPro" id="IPR001254">
    <property type="entry name" value="Trypsin_dom"/>
</dbReference>
<keyword evidence="1" id="KW-1015">Disulfide bond</keyword>
<name>A0ABN8B6U2_CHISP</name>
<evidence type="ECO:0000259" key="3">
    <source>
        <dbReference type="PROSITE" id="PS50240"/>
    </source>
</evidence>
<feature type="domain" description="Peptidase S1" evidence="3">
    <location>
        <begin position="11"/>
        <end position="240"/>
    </location>
</feature>
<dbReference type="SMART" id="SM00020">
    <property type="entry name" value="Tryp_SPc"/>
    <property type="match status" value="1"/>
</dbReference>
<sequence>MECGIDNSPEVVVGSDVPLNMYPWVGILYYVSHDMTGEVRAVTTVILIQQEFVIGAAADIGPMPKYDFRENTRVILGDGWRGNPLRVRSYVIHPEYGETLNTVALVQLKDIVRPTQIKPVCPPPDLLRDPEFYVIKFHENYNDLKKQVIPVEHVPSKMCRDFYVSANLYAPRMRPGYVSCAVEARQVGVCVWGAGGALLARDHWGRWQLLGVGVRGPGCGAPARFLDMLSYYPWVEASLNKFRQLTITRLSNQKFVLRSGGGRRNDGEDEEIEHHVMRYGACDEEEKTNLIYRDQLFLRTDNQQYQFITYNMTIYENVEYSCLTLELVNASAVSEMRVKHFCPRESRGPICYSYKGSLFEISVYIIYSDACMFEMVAWGWKKNMTLIDVQEWKWEEGTYYQDFSMTRVEYRGPADTTGYGFEPLDDKMWIPEYDFWTTTPFDNSSWLSTTERRRQDGTEPEAQKGGSMTRGPLPPPGTSDTDSEFEIGVRW</sequence>